<comment type="similarity">
    <text evidence="21">Belongs to the cyclin family.</text>
</comment>
<keyword evidence="12" id="KW-0677">Repeat</keyword>
<evidence type="ECO:0000256" key="15">
    <source>
        <dbReference type="ARBA" id="ARBA00023054"/>
    </source>
</evidence>
<dbReference type="FunFam" id="1.10.472.10:FF:000096">
    <property type="entry name" value="G1/S-specific cyclin-D3 isoform X2"/>
    <property type="match status" value="1"/>
</dbReference>
<keyword evidence="8" id="KW-0597">Phosphoprotein</keyword>
<evidence type="ECO:0000256" key="17">
    <source>
        <dbReference type="ARBA" id="ARBA00023127"/>
    </source>
</evidence>
<feature type="region of interest" description="Disordered" evidence="22">
    <location>
        <begin position="733"/>
        <end position="806"/>
    </location>
</feature>
<keyword evidence="16" id="KW-0238">DNA-binding</keyword>
<evidence type="ECO:0000256" key="9">
    <source>
        <dbReference type="ARBA" id="ARBA00022658"/>
    </source>
</evidence>
<keyword evidence="14" id="KW-0333">Golgi apparatus</keyword>
<evidence type="ECO:0000256" key="6">
    <source>
        <dbReference type="ARBA" id="ARBA00022490"/>
    </source>
</evidence>
<evidence type="ECO:0000256" key="11">
    <source>
        <dbReference type="ARBA" id="ARBA00022729"/>
    </source>
</evidence>
<dbReference type="SMART" id="SM01332">
    <property type="entry name" value="Cyclin_C"/>
    <property type="match status" value="1"/>
</dbReference>
<keyword evidence="17 21" id="KW-0195">Cyclin</keyword>
<keyword evidence="18" id="KW-0472">Membrane</keyword>
<dbReference type="PANTHER" id="PTHR19237">
    <property type="entry name" value="NUCLEOBINDIN"/>
    <property type="match status" value="1"/>
</dbReference>
<evidence type="ECO:0000256" key="2">
    <source>
        <dbReference type="ARBA" id="ARBA00004496"/>
    </source>
</evidence>
<evidence type="ECO:0000256" key="18">
    <source>
        <dbReference type="ARBA" id="ARBA00023136"/>
    </source>
</evidence>
<evidence type="ECO:0000256" key="12">
    <source>
        <dbReference type="ARBA" id="ARBA00022737"/>
    </source>
</evidence>
<evidence type="ECO:0000256" key="3">
    <source>
        <dbReference type="ARBA" id="ARBA00004613"/>
    </source>
</evidence>
<feature type="region of interest" description="Disordered" evidence="22">
    <location>
        <begin position="535"/>
        <end position="563"/>
    </location>
</feature>
<name>A0AAE0UWR6_9TELE</name>
<evidence type="ECO:0000256" key="20">
    <source>
        <dbReference type="ARBA" id="ARBA00046684"/>
    </source>
</evidence>
<dbReference type="PROSITE" id="PS00018">
    <property type="entry name" value="EF_HAND_1"/>
    <property type="match status" value="2"/>
</dbReference>
<evidence type="ECO:0000313" key="24">
    <source>
        <dbReference type="EMBL" id="KAK3520624.1"/>
    </source>
</evidence>
<dbReference type="GO" id="GO:0005794">
    <property type="term" value="C:Golgi apparatus"/>
    <property type="evidence" value="ECO:0007669"/>
    <property type="project" value="UniProtKB-SubCell"/>
</dbReference>
<evidence type="ECO:0000256" key="5">
    <source>
        <dbReference type="ARBA" id="ARBA00020408"/>
    </source>
</evidence>
<evidence type="ECO:0000256" key="16">
    <source>
        <dbReference type="ARBA" id="ARBA00023125"/>
    </source>
</evidence>
<keyword evidence="25" id="KW-1185">Reference proteome</keyword>
<keyword evidence="6" id="KW-0963">Cytoplasm</keyword>
<evidence type="ECO:0000256" key="1">
    <source>
        <dbReference type="ARBA" id="ARBA00004306"/>
    </source>
</evidence>
<keyword evidence="10" id="KW-0479">Metal-binding</keyword>
<dbReference type="InterPro" id="IPR002048">
    <property type="entry name" value="EF_hand_dom"/>
</dbReference>
<evidence type="ECO:0000256" key="21">
    <source>
        <dbReference type="RuleBase" id="RU000383"/>
    </source>
</evidence>
<proteinExistence type="inferred from homology"/>
<evidence type="ECO:0000259" key="23">
    <source>
        <dbReference type="PROSITE" id="PS50222"/>
    </source>
</evidence>
<dbReference type="SUPFAM" id="SSF47473">
    <property type="entry name" value="EF-hand"/>
    <property type="match status" value="1"/>
</dbReference>
<feature type="compositionally biased region" description="Polar residues" evidence="22">
    <location>
        <begin position="766"/>
        <end position="789"/>
    </location>
</feature>
<gene>
    <name evidence="24" type="ORF">QTP70_029401</name>
</gene>
<keyword evidence="7" id="KW-0964">Secreted</keyword>
<dbReference type="InterPro" id="IPR057576">
    <property type="entry name" value="NUCB1_N"/>
</dbReference>
<evidence type="ECO:0000313" key="25">
    <source>
        <dbReference type="Proteomes" id="UP001274896"/>
    </source>
</evidence>
<dbReference type="AlphaFoldDB" id="A0AAE0UWR6"/>
<comment type="function">
    <text evidence="19">Major calcium-binding protein of the Golgi which may have a role in calcium homeostasis. Acts as a non-receptor guanine nucleotide exchange factor which binds to and activates alpha subunits of guanine nucleotide-binding proteins (G proteins).</text>
</comment>
<evidence type="ECO:0000256" key="22">
    <source>
        <dbReference type="SAM" id="MobiDB-lite"/>
    </source>
</evidence>
<accession>A0AAE0UWR6</accession>
<dbReference type="Proteomes" id="UP001274896">
    <property type="component" value="Unassembled WGS sequence"/>
</dbReference>
<dbReference type="SUPFAM" id="SSF47954">
    <property type="entry name" value="Cyclin-like"/>
    <property type="match status" value="2"/>
</dbReference>
<evidence type="ECO:0000256" key="8">
    <source>
        <dbReference type="ARBA" id="ARBA00022553"/>
    </source>
</evidence>
<dbReference type="Pfam" id="PF13499">
    <property type="entry name" value="EF-hand_7"/>
    <property type="match status" value="1"/>
</dbReference>
<dbReference type="GO" id="GO:0005793">
    <property type="term" value="C:endoplasmic reticulum-Golgi intermediate compartment"/>
    <property type="evidence" value="ECO:0007669"/>
    <property type="project" value="TreeGrafter"/>
</dbReference>
<dbReference type="InterPro" id="IPR013763">
    <property type="entry name" value="Cyclin-like_dom"/>
</dbReference>
<evidence type="ECO:0000256" key="13">
    <source>
        <dbReference type="ARBA" id="ARBA00022837"/>
    </source>
</evidence>
<comment type="similarity">
    <text evidence="4">Belongs to the nucleobindin family.</text>
</comment>
<dbReference type="InterPro" id="IPR011992">
    <property type="entry name" value="EF-hand-dom_pair"/>
</dbReference>
<dbReference type="SMART" id="SM00385">
    <property type="entry name" value="CYCLIN"/>
    <property type="match status" value="1"/>
</dbReference>
<evidence type="ECO:0000256" key="7">
    <source>
        <dbReference type="ARBA" id="ARBA00022525"/>
    </source>
</evidence>
<evidence type="ECO:0000256" key="4">
    <source>
        <dbReference type="ARBA" id="ARBA00008063"/>
    </source>
</evidence>
<dbReference type="Pfam" id="PF02984">
    <property type="entry name" value="Cyclin_C"/>
    <property type="match status" value="1"/>
</dbReference>
<dbReference type="FunFam" id="1.10.238.10:FF:000045">
    <property type="entry name" value="Nucleobindin 2"/>
    <property type="match status" value="1"/>
</dbReference>
<reference evidence="24" key="1">
    <citation type="submission" date="2023-06" db="EMBL/GenBank/DDBJ databases">
        <title>Male Hemibagrus guttatus genome.</title>
        <authorList>
            <person name="Bian C."/>
        </authorList>
    </citation>
    <scope>NUCLEOTIDE SEQUENCE</scope>
    <source>
        <strain evidence="24">Male_cb2023</strain>
        <tissue evidence="24">Muscle</tissue>
    </source>
</reference>
<dbReference type="GO" id="GO:0005085">
    <property type="term" value="F:guanyl-nucleotide exchange factor activity"/>
    <property type="evidence" value="ECO:0007669"/>
    <property type="project" value="UniProtKB-KW"/>
</dbReference>
<evidence type="ECO:0000256" key="10">
    <source>
        <dbReference type="ARBA" id="ARBA00022723"/>
    </source>
</evidence>
<keyword evidence="9" id="KW-0344">Guanine-nucleotide releasing factor</keyword>
<evidence type="ECO:0000256" key="19">
    <source>
        <dbReference type="ARBA" id="ARBA00045400"/>
    </source>
</evidence>
<organism evidence="24 25">
    <name type="scientific">Hemibagrus guttatus</name>
    <dbReference type="NCBI Taxonomy" id="175788"/>
    <lineage>
        <taxon>Eukaryota</taxon>
        <taxon>Metazoa</taxon>
        <taxon>Chordata</taxon>
        <taxon>Craniata</taxon>
        <taxon>Vertebrata</taxon>
        <taxon>Euteleostomi</taxon>
        <taxon>Actinopterygii</taxon>
        <taxon>Neopterygii</taxon>
        <taxon>Teleostei</taxon>
        <taxon>Ostariophysi</taxon>
        <taxon>Siluriformes</taxon>
        <taxon>Bagridae</taxon>
        <taxon>Hemibagrus</taxon>
    </lineage>
</organism>
<feature type="compositionally biased region" description="Basic and acidic residues" evidence="22">
    <location>
        <begin position="535"/>
        <end position="552"/>
    </location>
</feature>
<dbReference type="PROSITE" id="PS50222">
    <property type="entry name" value="EF_HAND_2"/>
    <property type="match status" value="1"/>
</dbReference>
<dbReference type="GO" id="GO:0003677">
    <property type="term" value="F:DNA binding"/>
    <property type="evidence" value="ECO:0007669"/>
    <property type="project" value="UniProtKB-KW"/>
</dbReference>
<comment type="subunit">
    <text evidence="20">Interacts (via GBA motif) with guanine nucleotide-binding protein G(i) alpha subunits GNAI1, GNAI2 and GNAI3 with higher affinity for GNAI1 and GNAI3 than for GNAI2. Preferentially interacts with inactive rather than active GNAI3. Interaction with GNAI3 is inhibited when NUCB1 binds calcium, probably due to a conformational change which renders the GBA motif inaccessible.</text>
</comment>
<dbReference type="Gene3D" id="1.10.472.10">
    <property type="entry name" value="Cyclin-like"/>
    <property type="match status" value="2"/>
</dbReference>
<protein>
    <recommendedName>
        <fullName evidence="5">Nucleobindin-1</fullName>
    </recommendedName>
</protein>
<dbReference type="InterPro" id="IPR004367">
    <property type="entry name" value="Cyclin_C-dom"/>
</dbReference>
<keyword evidence="13" id="KW-0106">Calcium</keyword>
<dbReference type="InterPro" id="IPR006671">
    <property type="entry name" value="Cyclin_N"/>
</dbReference>
<dbReference type="EMBL" id="JAUCMX010000016">
    <property type="protein sequence ID" value="KAK3520624.1"/>
    <property type="molecule type" value="Genomic_DNA"/>
</dbReference>
<sequence>MSVSLWCEEESARCGTSVRASFDPNASGLRVIERLLQSEERYVPSPLYISLVQREPKRREELAKWTLEVCCDCGCDEAVFPLAVSLLDRYLSSTLSLPVSPTCLAAACVLVASKLTESEMVTAHALCASADYQFLSSDLREMERVVLGTLRWDVAGVTPQDFIPHFLWCLEELMGDSEDAAHFVSTLRRHGDTLAAMCVCDSRFLGTRPSLVAAAALNSALRGLEAKRRWEMSHMTCTLATLCCSDPCTRSIKTWMSEFGVEELDWPAQSPDLNPIEHLWDELERRLRARPSRPTSVPDLTNALLEERRSMVGVCVWLLLLSVSLRVWSVPIERSPNLQDQKAEENVDTGLYYDRYLREVIEVLETDPHFRQKLQSSNTEDIKNGRLSKELDLVGHHVRTRLDELKRQEVSRLRMLLKAKLDSSNMQKRVRELCERERVRESCLRERVSCECVCERARDSWRAVDSCVQMDHVSLLKQFEHLDPHNQNTFEAKDLELLIATATKDLENYDAERHEEFKRYEMLKEHERREYLKSLDQEKREREEKRMEELKEKHRQHPKVNAPGSVDQLKEVWEETDGLDPQEFNPKTFFKLHDTNGDGVLDEQELEALFTKELEKVYDPKNEEDDMMEMEEERLRMREHVMKNVRHVDLNHDRLVSLDEFLKSTEKKEFRSTNEWETLDDKKPVYTEEELQRFEAELWDKQVELSRRAETLRQEQELLKERGKALEAQKKEYQQAVMEMSQRQKAQQAVQQPPPSGPNGELRFQPDSQNLAQQQDQVGKVPVNQNGEVQNGPPAEPPQNLLQNTP</sequence>
<keyword evidence="15" id="KW-0175">Coiled coil</keyword>
<dbReference type="PANTHER" id="PTHR19237:SF21">
    <property type="entry name" value="NUCLEOBINDIN-1"/>
    <property type="match status" value="1"/>
</dbReference>
<keyword evidence="11" id="KW-0732">Signal</keyword>
<dbReference type="InterPro" id="IPR018247">
    <property type="entry name" value="EF_Hand_1_Ca_BS"/>
</dbReference>
<dbReference type="InterPro" id="IPR040250">
    <property type="entry name" value="Nucleobindin"/>
</dbReference>
<dbReference type="Pfam" id="PF25434">
    <property type="entry name" value="NUCB1_N"/>
    <property type="match status" value="1"/>
</dbReference>
<comment type="subcellular location">
    <subcellularLocation>
        <location evidence="2">Cytoplasm</location>
    </subcellularLocation>
    <subcellularLocation>
        <location evidence="1">Golgi apparatus</location>
        <location evidence="1">cis-Golgi network membrane</location>
        <topology evidence="1">Peripheral membrane protein</topology>
        <orientation evidence="1">Lumenal side</orientation>
    </subcellularLocation>
    <subcellularLocation>
        <location evidence="3">Secreted</location>
    </subcellularLocation>
</comment>
<dbReference type="Gene3D" id="1.10.238.10">
    <property type="entry name" value="EF-hand"/>
    <property type="match status" value="1"/>
</dbReference>
<comment type="caution">
    <text evidence="24">The sequence shown here is derived from an EMBL/GenBank/DDBJ whole genome shotgun (WGS) entry which is preliminary data.</text>
</comment>
<evidence type="ECO:0000256" key="14">
    <source>
        <dbReference type="ARBA" id="ARBA00023034"/>
    </source>
</evidence>
<dbReference type="GO" id="GO:0005509">
    <property type="term" value="F:calcium ion binding"/>
    <property type="evidence" value="ECO:0007669"/>
    <property type="project" value="InterPro"/>
</dbReference>
<dbReference type="InterPro" id="IPR036915">
    <property type="entry name" value="Cyclin-like_sf"/>
</dbReference>
<feature type="domain" description="EF-hand" evidence="23">
    <location>
        <begin position="581"/>
        <end position="616"/>
    </location>
</feature>
<dbReference type="Pfam" id="PF00134">
    <property type="entry name" value="Cyclin_N"/>
    <property type="match status" value="1"/>
</dbReference>
<dbReference type="GO" id="GO:0070062">
    <property type="term" value="C:extracellular exosome"/>
    <property type="evidence" value="ECO:0007669"/>
    <property type="project" value="TreeGrafter"/>
</dbReference>